<keyword evidence="5 7" id="KW-0472">Membrane</keyword>
<feature type="transmembrane region" description="Helical" evidence="7">
    <location>
        <begin position="248"/>
        <end position="266"/>
    </location>
</feature>
<proteinExistence type="predicted"/>
<dbReference type="Pfam" id="PF03062">
    <property type="entry name" value="MBOAT"/>
    <property type="match status" value="1"/>
</dbReference>
<feature type="transmembrane region" description="Helical" evidence="7">
    <location>
        <begin position="53"/>
        <end position="72"/>
    </location>
</feature>
<evidence type="ECO:0008006" key="10">
    <source>
        <dbReference type="Google" id="ProtNLM"/>
    </source>
</evidence>
<keyword evidence="3 7" id="KW-0812">Transmembrane</keyword>
<comment type="subcellular location">
    <subcellularLocation>
        <location evidence="1">Membrane</location>
        <topology evidence="1">Multi-pass membrane protein</topology>
    </subcellularLocation>
</comment>
<dbReference type="PANTHER" id="PTHR13906:SF4">
    <property type="entry name" value="LYSOPHOSPHOLIPID ACYLTRANSFERASE 6"/>
    <property type="match status" value="1"/>
</dbReference>
<comment type="caution">
    <text evidence="8">The sequence shown here is derived from an EMBL/GenBank/DDBJ whole genome shotgun (WGS) entry which is preliminary data.</text>
</comment>
<evidence type="ECO:0000313" key="8">
    <source>
        <dbReference type="EMBL" id="GMI48835.1"/>
    </source>
</evidence>
<feature type="transmembrane region" description="Helical" evidence="7">
    <location>
        <begin position="474"/>
        <end position="493"/>
    </location>
</feature>
<dbReference type="AlphaFoldDB" id="A0A9W7LF83"/>
<feature type="transmembrane region" description="Helical" evidence="7">
    <location>
        <begin position="438"/>
        <end position="462"/>
    </location>
</feature>
<dbReference type="GO" id="GO:0016746">
    <property type="term" value="F:acyltransferase activity"/>
    <property type="evidence" value="ECO:0007669"/>
    <property type="project" value="UniProtKB-KW"/>
</dbReference>
<evidence type="ECO:0000256" key="6">
    <source>
        <dbReference type="ARBA" id="ARBA00023315"/>
    </source>
</evidence>
<reference evidence="9" key="1">
    <citation type="journal article" date="2023" name="Commun. Biol.">
        <title>Genome analysis of Parmales, the sister group of diatoms, reveals the evolutionary specialization of diatoms from phago-mixotrophs to photoautotrophs.</title>
        <authorList>
            <person name="Ban H."/>
            <person name="Sato S."/>
            <person name="Yoshikawa S."/>
            <person name="Yamada K."/>
            <person name="Nakamura Y."/>
            <person name="Ichinomiya M."/>
            <person name="Sato N."/>
            <person name="Blanc-Mathieu R."/>
            <person name="Endo H."/>
            <person name="Kuwata A."/>
            <person name="Ogata H."/>
        </authorList>
    </citation>
    <scope>NUCLEOTIDE SEQUENCE [LARGE SCALE GENOMIC DNA]</scope>
</reference>
<dbReference type="OrthoDB" id="286734at2759"/>
<protein>
    <recommendedName>
        <fullName evidence="10">Lysophospholipid acyltransferase</fullName>
    </recommendedName>
</protein>
<evidence type="ECO:0000256" key="2">
    <source>
        <dbReference type="ARBA" id="ARBA00022679"/>
    </source>
</evidence>
<keyword evidence="2" id="KW-0808">Transferase</keyword>
<evidence type="ECO:0000313" key="9">
    <source>
        <dbReference type="Proteomes" id="UP001165065"/>
    </source>
</evidence>
<dbReference type="GO" id="GO:0016020">
    <property type="term" value="C:membrane"/>
    <property type="evidence" value="ECO:0007669"/>
    <property type="project" value="UniProtKB-SubCell"/>
</dbReference>
<keyword evidence="4 7" id="KW-1133">Transmembrane helix</keyword>
<dbReference type="EMBL" id="BRYA01000439">
    <property type="protein sequence ID" value="GMI48835.1"/>
    <property type="molecule type" value="Genomic_DNA"/>
</dbReference>
<feature type="transmembrane region" description="Helical" evidence="7">
    <location>
        <begin position="395"/>
        <end position="417"/>
    </location>
</feature>
<evidence type="ECO:0000256" key="3">
    <source>
        <dbReference type="ARBA" id="ARBA00022692"/>
    </source>
</evidence>
<name>A0A9W7LF83_9STRA</name>
<evidence type="ECO:0000256" key="7">
    <source>
        <dbReference type="SAM" id="Phobius"/>
    </source>
</evidence>
<evidence type="ECO:0000256" key="4">
    <source>
        <dbReference type="ARBA" id="ARBA00022989"/>
    </source>
</evidence>
<keyword evidence="9" id="KW-1185">Reference proteome</keyword>
<dbReference type="GO" id="GO:0030258">
    <property type="term" value="P:lipid modification"/>
    <property type="evidence" value="ECO:0007669"/>
    <property type="project" value="TreeGrafter"/>
</dbReference>
<sequence length="501" mass="56393">MDNLFAVIDGAISFVYSFSNVADSTVLLVPSSLAYHMEKIASAIDMDVETTSMVLGLFMCYPCGMVMAALPYGRVKHLFSFLLGAFLLQFVLGKQWIHQVITAFVSYTCFLLLPANVNRYLVPLFAISYCIAGHVHRQYTNYMGWDLDFTGAQMVVTIKLYSMAWNLYDGELIKKGGDLPRATQKCSKFAIDGCPDVLEFLGYIFCFSNVLAGPAFEFNVYQNAANGSLLYNPDGTAKGKIPSRVKHVLVPLFASVSTLAFFMVVGSKLPVMDPDDPQKNLPIPLIQYRSGEPVLNRWLYFFVAAGCNRFKYYFAWKNAEGACNVWFAGFEGFDDKGEAIEEWGASENVDIWLCETASNVQMGTKFWNKKTALWLNRYIYTRTSGSLLITYFMSAFWHGFYPGYYLFFMSLPMLTACERIGRKKISPRLSTGGRFSPYGCLTIIVTHTFLAYCSAPFMLLSWEWSIEMWSSFNYAGHIAMAAFYISCSLIPSVPKPKKKAA</sequence>
<evidence type="ECO:0000256" key="1">
    <source>
        <dbReference type="ARBA" id="ARBA00004141"/>
    </source>
</evidence>
<gene>
    <name evidence="8" type="ORF">TrCOL_g5978</name>
</gene>
<dbReference type="InterPro" id="IPR004299">
    <property type="entry name" value="MBOAT_fam"/>
</dbReference>
<dbReference type="PANTHER" id="PTHR13906">
    <property type="entry name" value="PORCUPINE"/>
    <property type="match status" value="1"/>
</dbReference>
<keyword evidence="6" id="KW-0012">Acyltransferase</keyword>
<dbReference type="Proteomes" id="UP001165065">
    <property type="component" value="Unassembled WGS sequence"/>
</dbReference>
<evidence type="ECO:0000256" key="5">
    <source>
        <dbReference type="ARBA" id="ARBA00023136"/>
    </source>
</evidence>
<dbReference type="InterPro" id="IPR049941">
    <property type="entry name" value="LPLAT_7/PORCN-like"/>
</dbReference>
<accession>A0A9W7LF83</accession>
<organism evidence="8 9">
    <name type="scientific">Triparma columacea</name>
    <dbReference type="NCBI Taxonomy" id="722753"/>
    <lineage>
        <taxon>Eukaryota</taxon>
        <taxon>Sar</taxon>
        <taxon>Stramenopiles</taxon>
        <taxon>Ochrophyta</taxon>
        <taxon>Bolidophyceae</taxon>
        <taxon>Parmales</taxon>
        <taxon>Triparmaceae</taxon>
        <taxon>Triparma</taxon>
    </lineage>
</organism>